<comment type="caution">
    <text evidence="1">The sequence shown here is derived from an EMBL/GenBank/DDBJ whole genome shotgun (WGS) entry which is preliminary data.</text>
</comment>
<dbReference type="EMBL" id="LZYO01001226">
    <property type="protein sequence ID" value="ODH12531.1"/>
    <property type="molecule type" value="Genomic_DNA"/>
</dbReference>
<dbReference type="Proteomes" id="UP000242814">
    <property type="component" value="Unassembled WGS sequence"/>
</dbReference>
<reference evidence="1 2" key="1">
    <citation type="submission" date="2016-06" db="EMBL/GenBank/DDBJ databases">
        <authorList>
            <person name="Kjaerup R.B."/>
            <person name="Dalgaard T.S."/>
            <person name="Juul-Madsen H.R."/>
        </authorList>
    </citation>
    <scope>NUCLEOTIDE SEQUENCE [LARGE SCALE GENOMIC DNA]</scope>
    <source>
        <strain evidence="1 2">Pb300</strain>
    </source>
</reference>
<sequence length="30" mass="3305">MKMQSANTDANIIKSKNIFTTALLHILISS</sequence>
<organism evidence="1 2">
    <name type="scientific">Paracoccidioides brasiliensis</name>
    <dbReference type="NCBI Taxonomy" id="121759"/>
    <lineage>
        <taxon>Eukaryota</taxon>
        <taxon>Fungi</taxon>
        <taxon>Dikarya</taxon>
        <taxon>Ascomycota</taxon>
        <taxon>Pezizomycotina</taxon>
        <taxon>Eurotiomycetes</taxon>
        <taxon>Eurotiomycetidae</taxon>
        <taxon>Onygenales</taxon>
        <taxon>Ajellomycetaceae</taxon>
        <taxon>Paracoccidioides</taxon>
    </lineage>
</organism>
<dbReference type="AlphaFoldDB" id="A0A1D2J2K7"/>
<gene>
    <name evidence="1" type="ORF">ACO22_08173</name>
</gene>
<accession>A0A1D2J2K7</accession>
<name>A0A1D2J2K7_PARBR</name>
<proteinExistence type="predicted"/>
<evidence type="ECO:0000313" key="1">
    <source>
        <dbReference type="EMBL" id="ODH12531.1"/>
    </source>
</evidence>
<evidence type="ECO:0000313" key="2">
    <source>
        <dbReference type="Proteomes" id="UP000242814"/>
    </source>
</evidence>
<protein>
    <submittedName>
        <fullName evidence="1">Uncharacterized protein</fullName>
    </submittedName>
</protein>